<feature type="region of interest" description="Disordered" evidence="1">
    <location>
        <begin position="246"/>
        <end position="269"/>
    </location>
</feature>
<feature type="compositionally biased region" description="Pro residues" evidence="1">
    <location>
        <begin position="785"/>
        <end position="795"/>
    </location>
</feature>
<feature type="compositionally biased region" description="Pro residues" evidence="1">
    <location>
        <begin position="546"/>
        <end position="575"/>
    </location>
</feature>
<protein>
    <submittedName>
        <fullName evidence="2">Uncharacterized protein</fullName>
    </submittedName>
</protein>
<feature type="region of interest" description="Disordered" evidence="1">
    <location>
        <begin position="1038"/>
        <end position="1084"/>
    </location>
</feature>
<dbReference type="PANTHER" id="PTHR48148:SF2">
    <property type="entry name" value="PA14 DOMAIN-CONTAINING PROTEIN"/>
    <property type="match status" value="1"/>
</dbReference>
<feature type="region of interest" description="Disordered" evidence="1">
    <location>
        <begin position="319"/>
        <end position="343"/>
    </location>
</feature>
<dbReference type="Proteomes" id="UP001189429">
    <property type="component" value="Unassembled WGS sequence"/>
</dbReference>
<evidence type="ECO:0000313" key="2">
    <source>
        <dbReference type="EMBL" id="CAK0871784.1"/>
    </source>
</evidence>
<feature type="region of interest" description="Disordered" evidence="1">
    <location>
        <begin position="632"/>
        <end position="658"/>
    </location>
</feature>
<feature type="region of interest" description="Disordered" evidence="1">
    <location>
        <begin position="541"/>
        <end position="584"/>
    </location>
</feature>
<reference evidence="2" key="1">
    <citation type="submission" date="2023-10" db="EMBL/GenBank/DDBJ databases">
        <authorList>
            <person name="Chen Y."/>
            <person name="Shah S."/>
            <person name="Dougan E. K."/>
            <person name="Thang M."/>
            <person name="Chan C."/>
        </authorList>
    </citation>
    <scope>NUCLEOTIDE SEQUENCE [LARGE SCALE GENOMIC DNA]</scope>
</reference>
<feature type="compositionally biased region" description="Pro residues" evidence="1">
    <location>
        <begin position="398"/>
        <end position="408"/>
    </location>
</feature>
<organism evidence="2 3">
    <name type="scientific">Prorocentrum cordatum</name>
    <dbReference type="NCBI Taxonomy" id="2364126"/>
    <lineage>
        <taxon>Eukaryota</taxon>
        <taxon>Sar</taxon>
        <taxon>Alveolata</taxon>
        <taxon>Dinophyceae</taxon>
        <taxon>Prorocentrales</taxon>
        <taxon>Prorocentraceae</taxon>
        <taxon>Prorocentrum</taxon>
    </lineage>
</organism>
<feature type="region of interest" description="Disordered" evidence="1">
    <location>
        <begin position="706"/>
        <end position="730"/>
    </location>
</feature>
<feature type="region of interest" description="Disordered" evidence="1">
    <location>
        <begin position="116"/>
        <end position="136"/>
    </location>
</feature>
<feature type="compositionally biased region" description="Pro residues" evidence="1">
    <location>
        <begin position="324"/>
        <end position="334"/>
    </location>
</feature>
<feature type="compositionally biased region" description="Polar residues" evidence="1">
    <location>
        <begin position="1038"/>
        <end position="1047"/>
    </location>
</feature>
<feature type="compositionally biased region" description="Pro residues" evidence="1">
    <location>
        <begin position="250"/>
        <end position="260"/>
    </location>
</feature>
<feature type="compositionally biased region" description="Pro residues" evidence="1">
    <location>
        <begin position="472"/>
        <end position="482"/>
    </location>
</feature>
<dbReference type="PANTHER" id="PTHR48148">
    <property type="entry name" value="KERATINOCYTE PROLINE-RICH PROTEIN"/>
    <property type="match status" value="1"/>
</dbReference>
<feature type="region of interest" description="Disordered" evidence="1">
    <location>
        <begin position="467"/>
        <end position="493"/>
    </location>
</feature>
<feature type="compositionally biased region" description="Pro residues" evidence="1">
    <location>
        <begin position="18"/>
        <end position="30"/>
    </location>
</feature>
<feature type="region of interest" description="Disordered" evidence="1">
    <location>
        <begin position="781"/>
        <end position="801"/>
    </location>
</feature>
<dbReference type="EMBL" id="CAUYUJ010017102">
    <property type="protein sequence ID" value="CAK0871784.1"/>
    <property type="molecule type" value="Genomic_DNA"/>
</dbReference>
<feature type="compositionally biased region" description="Pro residues" evidence="1">
    <location>
        <begin position="637"/>
        <end position="647"/>
    </location>
</feature>
<feature type="region of interest" description="Disordered" evidence="1">
    <location>
        <begin position="1"/>
        <end position="46"/>
    </location>
</feature>
<name>A0ABN9VHT3_9DINO</name>
<sequence length="1198" mass="122422">MCCACGGGEGGNSTAPTPTSPTPAPTPSPNPATCADTSEEATGTNGGGCEWWTDYAQYCAYDYLYDDSDFTAGDMCCACGGGEGGNSTAPTPTSPTPAPTSSPNMCCACGGGEGGDSTAPTPTSPTPAPTPSSNPAICADTSEEAVGINGGGCEWWTDYPLFCIYSPFYDDADFTAAEMCCACGGGEATATCADTSEEAIGTNGGGCEWWTDYAQYCAYDYLYDDSDFTAGDMCCACGGGEGGDSTAPTPSSPTPAPMSSPNPATCADTSEEAIGTNGGGCEWWTDYAQYCAYDYLYDDSDFTAGDMCCACGGGEGGDSTAPTPSSPTPAPTSSPNPATCADTSEEAIGTNGGGCEWWTDYAQYCAYDFLYDDSDFTAGDMCCACGGGEGGDSTAPTPSSPTPAPTSSPNPATCADTSEEAIGTNGGGCEWWTDYAQYCAYDFLYDDSDFTAGDMCCACGGGEGGDSTAPTPSSPTPAPTSSPNPATCADTSEEAIGTNGGGCEWWTDYAQYCAYDFLYDDSDFTAGDMCCACGGGEGGDSTAPTPSSPTPAPTSSPNPAPTPSSPTPAPTPSPNPATCADTSEEAIGTNGGGCEWWTDYAQYCAYDFLYDDSDFTAGDMCCACGGGEGGDSTAPTPSSPTPAPTSSPNPATCADTSEEAIGTNGGGCEWWTDYAQYCAYDYLYDDSDFTAGDMCCACGGGEGGDSTAPTPSSPTPAPTPSPNPATCADTSEEAIGTNGGGCEWWTDYAQYCAYDYLYDDSDFTAGDMCCACGGGEGGDSTAPTPSSPTPAPTSSPNPATCADTSEEAIGTNGGGCEWWTDYAQYCAYDYLYDDSDFTAGDMCCACGGGEGGDSTAACEDSSEVAFATNLGGCRWWAFYDEYCKYSSSYDDTDFTAAEMCCACGGSGSTATVVVTAEYTSDETLPAGVTSTELMSSTVYKAAKTTGLANALSVPESDITITDFILNARRLSEVVRQLSDTVAISVTTRFSILVADESDASSLATTIQGAAEDIKTHTENAMQQADWSGESVITAAPTMTTPDVSTPNVFVGPTPLPTGSPTPAPPTRSPTPAPTAAPTPTPTSDGICRWTTYGEFWFNSKLAKEYGEVPAFITGAFDDAMAARVGGAVTCDQQSKALEWNYQPSESLSMGTIECPSDVDSVPCVNDTTTTIEIEISSACPVDHHAISCGIAMLAVLLS</sequence>
<accession>A0ABN9VHT3</accession>
<evidence type="ECO:0000256" key="1">
    <source>
        <dbReference type="SAM" id="MobiDB-lite"/>
    </source>
</evidence>
<proteinExistence type="predicted"/>
<comment type="caution">
    <text evidence="2">The sequence shown here is derived from an EMBL/GenBank/DDBJ whole genome shotgun (WGS) entry which is preliminary data.</text>
</comment>
<feature type="compositionally biased region" description="Pro residues" evidence="1">
    <location>
        <begin position="122"/>
        <end position="132"/>
    </location>
</feature>
<gene>
    <name evidence="2" type="ORF">PCOR1329_LOCUS57470</name>
</gene>
<evidence type="ECO:0000313" key="3">
    <source>
        <dbReference type="Proteomes" id="UP001189429"/>
    </source>
</evidence>
<feature type="compositionally biased region" description="Pro residues" evidence="1">
    <location>
        <begin position="1053"/>
        <end position="1080"/>
    </location>
</feature>
<keyword evidence="3" id="KW-1185">Reference proteome</keyword>
<feature type="compositionally biased region" description="Pro residues" evidence="1">
    <location>
        <begin position="711"/>
        <end position="723"/>
    </location>
</feature>
<feature type="region of interest" description="Disordered" evidence="1">
    <location>
        <begin position="393"/>
        <end position="417"/>
    </location>
</feature>
<feature type="compositionally biased region" description="Gly residues" evidence="1">
    <location>
        <begin position="1"/>
        <end position="11"/>
    </location>
</feature>